<dbReference type="AlphaFoldDB" id="A0A2P5HIX7"/>
<comment type="caution">
    <text evidence="1">The sequence shown here is derived from an EMBL/GenBank/DDBJ whole genome shotgun (WGS) entry which is preliminary data.</text>
</comment>
<dbReference type="EMBL" id="MAVT02001745">
    <property type="protein sequence ID" value="POS70210.1"/>
    <property type="molecule type" value="Genomic_DNA"/>
</dbReference>
<proteinExistence type="predicted"/>
<evidence type="ECO:0000313" key="1">
    <source>
        <dbReference type="EMBL" id="POS70210.1"/>
    </source>
</evidence>
<name>A0A2P5HIX7_DIAHE</name>
<sequence>MAEEARKIFSSASRLQSILTTERSWTCGWSLVADGGAVPLLSEPDLSPLSLPCCPAAPLPRCPDCLNPDVVMNHRINTANMANVVSVAPQEEPLIPFPPGHRKCNLSVSPIVHFGKALEGPNVHPSADPKPAHGNFEAARPWKGPCTVPQARAIWTQTGLAVQMCGQFWWLPSSDEVQSGRIENAPMSPVSFSAVNAGECGAIMKPGCGGTYGSVVAPWSCGAALEKK</sequence>
<reference evidence="1" key="1">
    <citation type="submission" date="2017-09" db="EMBL/GenBank/DDBJ databases">
        <title>Polyketide synthases of a Diaporthe helianthi virulent isolate.</title>
        <authorList>
            <person name="Baroncelli R."/>
        </authorList>
    </citation>
    <scope>NUCLEOTIDE SEQUENCE [LARGE SCALE GENOMIC DNA]</scope>
    <source>
        <strain evidence="1">7/96</strain>
    </source>
</reference>
<accession>A0A2P5HIX7</accession>
<keyword evidence="2" id="KW-1185">Reference proteome</keyword>
<dbReference type="Proteomes" id="UP000094444">
    <property type="component" value="Unassembled WGS sequence"/>
</dbReference>
<dbReference type="InParanoid" id="A0A2P5HIX7"/>
<gene>
    <name evidence="1" type="ORF">DHEL01_v211398</name>
</gene>
<organism evidence="1 2">
    <name type="scientific">Diaporthe helianthi</name>
    <dbReference type="NCBI Taxonomy" id="158607"/>
    <lineage>
        <taxon>Eukaryota</taxon>
        <taxon>Fungi</taxon>
        <taxon>Dikarya</taxon>
        <taxon>Ascomycota</taxon>
        <taxon>Pezizomycotina</taxon>
        <taxon>Sordariomycetes</taxon>
        <taxon>Sordariomycetidae</taxon>
        <taxon>Diaporthales</taxon>
        <taxon>Diaporthaceae</taxon>
        <taxon>Diaporthe</taxon>
    </lineage>
</organism>
<protein>
    <submittedName>
        <fullName evidence="1">Uncharacterized protein</fullName>
    </submittedName>
</protein>
<evidence type="ECO:0000313" key="2">
    <source>
        <dbReference type="Proteomes" id="UP000094444"/>
    </source>
</evidence>